<keyword evidence="1 4" id="KW-0732">Signal</keyword>
<evidence type="ECO:0000256" key="3">
    <source>
        <dbReference type="ARBA" id="ARBA00023237"/>
    </source>
</evidence>
<organism evidence="6 7">
    <name type="scientific">Massilia hydrophila</name>
    <dbReference type="NCBI Taxonomy" id="3044279"/>
    <lineage>
        <taxon>Bacteria</taxon>
        <taxon>Pseudomonadati</taxon>
        <taxon>Pseudomonadota</taxon>
        <taxon>Betaproteobacteria</taxon>
        <taxon>Burkholderiales</taxon>
        <taxon>Oxalobacteraceae</taxon>
        <taxon>Telluria group</taxon>
        <taxon>Massilia</taxon>
    </lineage>
</organism>
<proteinExistence type="inferred from homology"/>
<keyword evidence="4" id="KW-0564">Palmitate</keyword>
<dbReference type="Gene3D" id="2.130.10.10">
    <property type="entry name" value="YVTN repeat-like/Quinoprotein amine dehydrogenase"/>
    <property type="match status" value="1"/>
</dbReference>
<dbReference type="Proteomes" id="UP001198602">
    <property type="component" value="Unassembled WGS sequence"/>
</dbReference>
<gene>
    <name evidence="4 6" type="primary">bamB</name>
    <name evidence="6" type="ORF">LE190_03275</name>
</gene>
<dbReference type="NCBIfam" id="TIGR03300">
    <property type="entry name" value="assembly_YfgL"/>
    <property type="match status" value="1"/>
</dbReference>
<keyword evidence="4" id="KW-0449">Lipoprotein</keyword>
<feature type="domain" description="Pyrrolo-quinoline quinone repeat" evidence="5">
    <location>
        <begin position="89"/>
        <end position="319"/>
    </location>
</feature>
<evidence type="ECO:0000313" key="7">
    <source>
        <dbReference type="Proteomes" id="UP001198602"/>
    </source>
</evidence>
<dbReference type="EMBL" id="JAHYBX010000001">
    <property type="protein sequence ID" value="MCA1854954.1"/>
    <property type="molecule type" value="Genomic_DNA"/>
</dbReference>
<accession>A0ABS7Y5M3</accession>
<keyword evidence="7" id="KW-1185">Reference proteome</keyword>
<keyword evidence="3 4" id="KW-0998">Cell outer membrane</keyword>
<evidence type="ECO:0000256" key="2">
    <source>
        <dbReference type="ARBA" id="ARBA00023136"/>
    </source>
</evidence>
<comment type="subunit">
    <text evidence="4">Part of the Bam complex.</text>
</comment>
<sequence length="393" mass="40740">MRISSKLVGVGVLALMTGCSSLSPSSAINKLSGLNPFSSKSKADQPAALVELQATMAVRTAWKLDIGKAGAYQFSPALAGNTVVVAGAGGDIARVEATTGRLLWRTKAGSELTSGVGTDGNLIVVGGAKGSLIAFDMDGNKLWTSQLSSELLSAPAVGQGIVVARSLDNRIVGLDAKTGDKKWTVQRTSPALTLRTAPGMVVSGSDVIIAQPAGRLSSFLLATGAPRWDVEVGVGRGATELERVTDIGGYPVLFEGDVCAVTYQGRIGCFDAAAGSTKWTRDMSSEVGVAVDQRFVFAPDDKGALYAYNRDTGANAWKNDKLAFRRLSTPVSYGRAVAVGDYQGIVHFLSREDGAFLARAATDGSPIVGTPLVAGSHLIFQTQNGTVAAIAVE</sequence>
<evidence type="ECO:0000313" key="6">
    <source>
        <dbReference type="EMBL" id="MCA1854954.1"/>
    </source>
</evidence>
<dbReference type="HAMAP" id="MF_00923">
    <property type="entry name" value="OM_assembly_BamB"/>
    <property type="match status" value="1"/>
</dbReference>
<comment type="caution">
    <text evidence="6">The sequence shown here is derived from an EMBL/GenBank/DDBJ whole genome shotgun (WGS) entry which is preliminary data.</text>
</comment>
<comment type="similarity">
    <text evidence="4">Belongs to the BamB family.</text>
</comment>
<comment type="subcellular location">
    <subcellularLocation>
        <location evidence="4">Cell outer membrane</location>
        <topology evidence="4">Lipid-anchor</topology>
    </subcellularLocation>
</comment>
<dbReference type="SUPFAM" id="SSF50998">
    <property type="entry name" value="Quinoprotein alcohol dehydrogenase-like"/>
    <property type="match status" value="1"/>
</dbReference>
<keyword evidence="2 4" id="KW-0472">Membrane</keyword>
<name>A0ABS7Y5M3_9BURK</name>
<dbReference type="PANTHER" id="PTHR34512">
    <property type="entry name" value="CELL SURFACE PROTEIN"/>
    <property type="match status" value="1"/>
</dbReference>
<dbReference type="RefSeq" id="WP_225237364.1">
    <property type="nucleotide sequence ID" value="NZ_JAHYBX010000001.1"/>
</dbReference>
<evidence type="ECO:0000256" key="4">
    <source>
        <dbReference type="HAMAP-Rule" id="MF_00923"/>
    </source>
</evidence>
<dbReference type="SMART" id="SM00564">
    <property type="entry name" value="PQQ"/>
    <property type="match status" value="6"/>
</dbReference>
<comment type="function">
    <text evidence="4">Part of the outer membrane protein assembly complex, which is involved in assembly and insertion of beta-barrel proteins into the outer membrane.</text>
</comment>
<dbReference type="InterPro" id="IPR015943">
    <property type="entry name" value="WD40/YVTN_repeat-like_dom_sf"/>
</dbReference>
<dbReference type="InterPro" id="IPR018391">
    <property type="entry name" value="PQQ_b-propeller_rpt"/>
</dbReference>
<dbReference type="InterPro" id="IPR002372">
    <property type="entry name" value="PQQ_rpt_dom"/>
</dbReference>
<dbReference type="PANTHER" id="PTHR34512:SF30">
    <property type="entry name" value="OUTER MEMBRANE PROTEIN ASSEMBLY FACTOR BAMB"/>
    <property type="match status" value="1"/>
</dbReference>
<evidence type="ECO:0000259" key="5">
    <source>
        <dbReference type="Pfam" id="PF13360"/>
    </source>
</evidence>
<reference evidence="6 7" key="1">
    <citation type="submission" date="2021-07" db="EMBL/GenBank/DDBJ databases">
        <title>Characterization of Violacein-producing bacteria and related species.</title>
        <authorList>
            <person name="Wilson H.S."/>
            <person name="De Leon M.E."/>
        </authorList>
    </citation>
    <scope>NUCLEOTIDE SEQUENCE [LARGE SCALE GENOMIC DNA]</scope>
    <source>
        <strain evidence="6 7">HSC-2F05</strain>
    </source>
</reference>
<dbReference type="InterPro" id="IPR011047">
    <property type="entry name" value="Quinoprotein_ADH-like_sf"/>
</dbReference>
<dbReference type="PROSITE" id="PS51257">
    <property type="entry name" value="PROKAR_LIPOPROTEIN"/>
    <property type="match status" value="1"/>
</dbReference>
<dbReference type="Pfam" id="PF13360">
    <property type="entry name" value="PQQ_2"/>
    <property type="match status" value="1"/>
</dbReference>
<protein>
    <recommendedName>
        <fullName evidence="4">Outer membrane protein assembly factor BamB</fullName>
    </recommendedName>
</protein>
<evidence type="ECO:0000256" key="1">
    <source>
        <dbReference type="ARBA" id="ARBA00022729"/>
    </source>
</evidence>
<dbReference type="InterPro" id="IPR017687">
    <property type="entry name" value="BamB"/>
</dbReference>